<feature type="region of interest" description="Disordered" evidence="1">
    <location>
        <begin position="369"/>
        <end position="400"/>
    </location>
</feature>
<dbReference type="Proteomes" id="UP000054928">
    <property type="component" value="Unassembled WGS sequence"/>
</dbReference>
<dbReference type="PANTHER" id="PTHR33946">
    <property type="match status" value="1"/>
</dbReference>
<proteinExistence type="predicted"/>
<dbReference type="EMBL" id="CCYD01000524">
    <property type="protein sequence ID" value="CEG41087.1"/>
    <property type="molecule type" value="Genomic_DNA"/>
</dbReference>
<dbReference type="AlphaFoldDB" id="A0A0P1AIH3"/>
<dbReference type="RefSeq" id="XP_024577456.1">
    <property type="nucleotide sequence ID" value="XM_024726818.1"/>
</dbReference>
<keyword evidence="3" id="KW-1185">Reference proteome</keyword>
<protein>
    <submittedName>
        <fullName evidence="2">Uncharacterized protein</fullName>
    </submittedName>
</protein>
<organism evidence="2 3">
    <name type="scientific">Plasmopara halstedii</name>
    <name type="common">Downy mildew of sunflower</name>
    <dbReference type="NCBI Taxonomy" id="4781"/>
    <lineage>
        <taxon>Eukaryota</taxon>
        <taxon>Sar</taxon>
        <taxon>Stramenopiles</taxon>
        <taxon>Oomycota</taxon>
        <taxon>Peronosporomycetes</taxon>
        <taxon>Peronosporales</taxon>
        <taxon>Peronosporaceae</taxon>
        <taxon>Plasmopara</taxon>
    </lineage>
</organism>
<sequence length="423" mass="46062">MSPVHVVQARVQSDMPVWNDKLQRFVSGYYDDANDAYVGLMDTVNTASVEGALMYIQAEGINYDTRSSEDRCTRKNEMAYIVFYEIAIAQTNESLALYGETASQHEYGTMVAMDAGRCTPSSTTSSGEEVIPTACYYFSGDKGEPEVGPFVGGTLKETDPRAPYPNNVWYSYPNSCSLQKWTDKSSECRANSRKGLCDIGVMPDGVSCTFAYRVLGFITIDDLVGITSMVSNTTGKTYRNFEEFCEDGGVEFEATEDGVWIDGISFWENPQDEEANVERAAKLVEAYHNLTSGLIETSSLSSSIIKHMLPLPSPQELAAENPPCYLNVEQCNSRFGCKRELYGSTCTVCNSTSEDCEKAPSDWSFPTLEKAVGENGGTGDATTDSPSDRDSTSSGRGDSSSAKIVISSVFLSTVLALASIVLL</sequence>
<dbReference type="STRING" id="4781.A0A0P1AIH3"/>
<evidence type="ECO:0000256" key="1">
    <source>
        <dbReference type="SAM" id="MobiDB-lite"/>
    </source>
</evidence>
<reference evidence="3" key="1">
    <citation type="submission" date="2014-09" db="EMBL/GenBank/DDBJ databases">
        <authorList>
            <person name="Sharma Rahul"/>
            <person name="Thines Marco"/>
        </authorList>
    </citation>
    <scope>NUCLEOTIDE SEQUENCE [LARGE SCALE GENOMIC DNA]</scope>
</reference>
<dbReference type="OrthoDB" id="163478at2759"/>
<evidence type="ECO:0000313" key="2">
    <source>
        <dbReference type="EMBL" id="CEG41087.1"/>
    </source>
</evidence>
<dbReference type="GeneID" id="36406310"/>
<name>A0A0P1AIH3_PLAHL</name>
<evidence type="ECO:0000313" key="3">
    <source>
        <dbReference type="Proteomes" id="UP000054928"/>
    </source>
</evidence>
<dbReference type="PANTHER" id="PTHR33946:SF4">
    <property type="entry name" value="COAGULATION FACTOR XI"/>
    <property type="match status" value="1"/>
</dbReference>
<dbReference type="OMA" id="ICYEYNG"/>
<accession>A0A0P1AIH3</accession>